<accession>A0A2H0TEE5</accession>
<protein>
    <recommendedName>
        <fullName evidence="9">Magnesium transporter CorA</fullName>
    </recommendedName>
</protein>
<organism evidence="7 8">
    <name type="scientific">Candidatus Niyogibacteria bacterium CG10_big_fil_rev_8_21_14_0_10_46_36</name>
    <dbReference type="NCBI Taxonomy" id="1974726"/>
    <lineage>
        <taxon>Bacteria</taxon>
        <taxon>Candidatus Niyogiibacteriota</taxon>
    </lineage>
</organism>
<dbReference type="PANTHER" id="PTHR47891">
    <property type="entry name" value="TRANSPORTER-RELATED"/>
    <property type="match status" value="1"/>
</dbReference>
<dbReference type="InterPro" id="IPR045863">
    <property type="entry name" value="CorA_TM1_TM2"/>
</dbReference>
<evidence type="ECO:0000313" key="7">
    <source>
        <dbReference type="EMBL" id="PIR69913.1"/>
    </source>
</evidence>
<comment type="caution">
    <text evidence="7">The sequence shown here is derived from an EMBL/GenBank/DDBJ whole genome shotgun (WGS) entry which is preliminary data.</text>
</comment>
<evidence type="ECO:0000256" key="6">
    <source>
        <dbReference type="SAM" id="Phobius"/>
    </source>
</evidence>
<keyword evidence="4 6" id="KW-1133">Transmembrane helix</keyword>
<keyword evidence="3 6" id="KW-0812">Transmembrane</keyword>
<dbReference type="PANTHER" id="PTHR47891:SF2">
    <property type="entry name" value="MAGNESIUM AND COBALT TRANSPORTER"/>
    <property type="match status" value="1"/>
</dbReference>
<dbReference type="Gene3D" id="3.30.460.20">
    <property type="entry name" value="CorA soluble domain-like"/>
    <property type="match status" value="1"/>
</dbReference>
<name>A0A2H0TEE5_9BACT</name>
<dbReference type="InterPro" id="IPR047199">
    <property type="entry name" value="CorA-like"/>
</dbReference>
<dbReference type="CDD" id="cd12827">
    <property type="entry name" value="EcCorA_ZntB-like_u2"/>
    <property type="match status" value="1"/>
</dbReference>
<dbReference type="AlphaFoldDB" id="A0A2H0TEE5"/>
<dbReference type="InterPro" id="IPR045861">
    <property type="entry name" value="CorA_cytoplasmic_dom"/>
</dbReference>
<dbReference type="GO" id="GO:0046873">
    <property type="term" value="F:metal ion transmembrane transporter activity"/>
    <property type="evidence" value="ECO:0007669"/>
    <property type="project" value="InterPro"/>
</dbReference>
<dbReference type="SUPFAM" id="SSF143865">
    <property type="entry name" value="CorA soluble domain-like"/>
    <property type="match status" value="1"/>
</dbReference>
<evidence type="ECO:0000256" key="5">
    <source>
        <dbReference type="ARBA" id="ARBA00023136"/>
    </source>
</evidence>
<evidence type="ECO:0000256" key="4">
    <source>
        <dbReference type="ARBA" id="ARBA00022989"/>
    </source>
</evidence>
<comment type="similarity">
    <text evidence="2">Belongs to the CorA metal ion transporter (MIT) (TC 1.A.35) family.</text>
</comment>
<dbReference type="Gene3D" id="1.20.58.340">
    <property type="entry name" value="Magnesium transport protein CorA, transmembrane region"/>
    <property type="match status" value="2"/>
</dbReference>
<gene>
    <name evidence="7" type="ORF">COU47_00575</name>
</gene>
<evidence type="ECO:0000256" key="1">
    <source>
        <dbReference type="ARBA" id="ARBA00004141"/>
    </source>
</evidence>
<evidence type="ECO:0000256" key="3">
    <source>
        <dbReference type="ARBA" id="ARBA00022692"/>
    </source>
</evidence>
<proteinExistence type="inferred from homology"/>
<dbReference type="SUPFAM" id="SSF144083">
    <property type="entry name" value="Magnesium transport protein CorA, transmembrane region"/>
    <property type="match status" value="1"/>
</dbReference>
<keyword evidence="5 6" id="KW-0472">Membrane</keyword>
<evidence type="ECO:0008006" key="9">
    <source>
        <dbReference type="Google" id="ProtNLM"/>
    </source>
</evidence>
<evidence type="ECO:0000256" key="2">
    <source>
        <dbReference type="ARBA" id="ARBA00009765"/>
    </source>
</evidence>
<dbReference type="EMBL" id="PFCO01000001">
    <property type="protein sequence ID" value="PIR69913.1"/>
    <property type="molecule type" value="Genomic_DNA"/>
</dbReference>
<dbReference type="Proteomes" id="UP000231503">
    <property type="component" value="Unassembled WGS sequence"/>
</dbReference>
<sequence length="306" mass="35025">MVTIYHKALKDKSIKALNEFRAGSWLYAEKPTSEELERLADAYAFDIGLLQDAMDPYEVPRLEIEDSIIYIFIRVPYEVEGRASTAPLLIAIGTDFVLTLAEQYLPIFEKFRDERIEFSTTQKTKLVLQILSEVNNAYHRFLNNISRKIRGTSVSIDRIDNKDIIQFVTFEHILNDFISALVPINDSLRTLLHGKSLTLYEEDKDLIEDFMLSNDQLVKLCSSNIKLIVNIRGAYSTIMTNNLNRIIKVLTVLTIVLTVPMIIASFYGMNVRLPLAASDHAFWIIVSITSVISACLFGIFVYKRWL</sequence>
<reference evidence="8" key="1">
    <citation type="submission" date="2017-09" db="EMBL/GenBank/DDBJ databases">
        <title>Depth-based differentiation of microbial function through sediment-hosted aquifers and enrichment of novel symbionts in the deep terrestrial subsurface.</title>
        <authorList>
            <person name="Probst A.J."/>
            <person name="Ladd B."/>
            <person name="Jarett J.K."/>
            <person name="Geller-Mcgrath D.E."/>
            <person name="Sieber C.M.K."/>
            <person name="Emerson J.B."/>
            <person name="Anantharaman K."/>
            <person name="Thomas B.C."/>
            <person name="Malmstrom R."/>
            <person name="Stieglmeier M."/>
            <person name="Klingl A."/>
            <person name="Woyke T."/>
            <person name="Ryan C.M."/>
            <person name="Banfield J.F."/>
        </authorList>
    </citation>
    <scope>NUCLEOTIDE SEQUENCE [LARGE SCALE GENOMIC DNA]</scope>
</reference>
<dbReference type="GO" id="GO:0016020">
    <property type="term" value="C:membrane"/>
    <property type="evidence" value="ECO:0007669"/>
    <property type="project" value="UniProtKB-SubCell"/>
</dbReference>
<comment type="subcellular location">
    <subcellularLocation>
        <location evidence="1">Membrane</location>
        <topology evidence="1">Multi-pass membrane protein</topology>
    </subcellularLocation>
</comment>
<evidence type="ECO:0000313" key="8">
    <source>
        <dbReference type="Proteomes" id="UP000231503"/>
    </source>
</evidence>
<dbReference type="Pfam" id="PF01544">
    <property type="entry name" value="CorA"/>
    <property type="match status" value="1"/>
</dbReference>
<dbReference type="InterPro" id="IPR002523">
    <property type="entry name" value="MgTranspt_CorA/ZnTranspt_ZntB"/>
</dbReference>
<feature type="transmembrane region" description="Helical" evidence="6">
    <location>
        <begin position="249"/>
        <end position="269"/>
    </location>
</feature>
<feature type="transmembrane region" description="Helical" evidence="6">
    <location>
        <begin position="281"/>
        <end position="302"/>
    </location>
</feature>